<protein>
    <submittedName>
        <fullName evidence="4">Transcriptional regulator, TetR family</fullName>
    </submittedName>
</protein>
<dbReference type="PRINTS" id="PR00455">
    <property type="entry name" value="HTHTETR"/>
</dbReference>
<evidence type="ECO:0000259" key="3">
    <source>
        <dbReference type="PROSITE" id="PS50977"/>
    </source>
</evidence>
<gene>
    <name evidence="4" type="ordered locus">Ethha_0169</name>
</gene>
<dbReference type="PANTHER" id="PTHR43479">
    <property type="entry name" value="ACREF/ENVCD OPERON REPRESSOR-RELATED"/>
    <property type="match status" value="1"/>
</dbReference>
<name>E6U6M3_ETHHY</name>
<evidence type="ECO:0000256" key="1">
    <source>
        <dbReference type="ARBA" id="ARBA00023125"/>
    </source>
</evidence>
<dbReference type="KEGG" id="eha:Ethha_0169"/>
<proteinExistence type="predicted"/>
<dbReference type="Pfam" id="PF00440">
    <property type="entry name" value="TetR_N"/>
    <property type="match status" value="1"/>
</dbReference>
<dbReference type="EMBL" id="CP002400">
    <property type="protein sequence ID" value="ADU25756.1"/>
    <property type="molecule type" value="Genomic_DNA"/>
</dbReference>
<dbReference type="InterPro" id="IPR001647">
    <property type="entry name" value="HTH_TetR"/>
</dbReference>
<organism evidence="4 5">
    <name type="scientific">Ethanoligenens harbinense (strain DSM 18485 / JCM 12961 / CGMCC 1.5033 / YUAN-3)</name>
    <dbReference type="NCBI Taxonomy" id="663278"/>
    <lineage>
        <taxon>Bacteria</taxon>
        <taxon>Bacillati</taxon>
        <taxon>Bacillota</taxon>
        <taxon>Clostridia</taxon>
        <taxon>Eubacteriales</taxon>
        <taxon>Oscillospiraceae</taxon>
        <taxon>Ethanoligenens</taxon>
    </lineage>
</organism>
<dbReference type="InterPro" id="IPR009057">
    <property type="entry name" value="Homeodomain-like_sf"/>
</dbReference>
<evidence type="ECO:0000313" key="5">
    <source>
        <dbReference type="Proteomes" id="UP000001551"/>
    </source>
</evidence>
<evidence type="ECO:0000313" key="4">
    <source>
        <dbReference type="EMBL" id="ADU25756.1"/>
    </source>
</evidence>
<dbReference type="HOGENOM" id="CLU_069356_12_7_9"/>
<dbReference type="InterPro" id="IPR050624">
    <property type="entry name" value="HTH-type_Tx_Regulator"/>
</dbReference>
<sequence length="203" mass="23483">MNKVTNRRGHAAQTQQDIFRVALELFRTTGYELTTIQDICEKANVSVGAFYYYYKSKEDVLNDSYRQIDYTLNEKYAHVQFEDPVCGITEILCSLAGYVQEQGFRIPAQIYKKQITATDRFMLDPNREYCILVSRLVAQACAGGRFSADYSEQTVTETILRMMRGILYDWCLHDGSYDLVQQARADMRIILHHFEQANDLQPA</sequence>
<dbReference type="eggNOG" id="COG1309">
    <property type="taxonomic scope" value="Bacteria"/>
</dbReference>
<feature type="domain" description="HTH tetR-type" evidence="3">
    <location>
        <begin position="12"/>
        <end position="72"/>
    </location>
</feature>
<dbReference type="SUPFAM" id="SSF48498">
    <property type="entry name" value="Tetracyclin repressor-like, C-terminal domain"/>
    <property type="match status" value="1"/>
</dbReference>
<evidence type="ECO:0000256" key="2">
    <source>
        <dbReference type="PROSITE-ProRule" id="PRU00335"/>
    </source>
</evidence>
<keyword evidence="5" id="KW-1185">Reference proteome</keyword>
<feature type="DNA-binding region" description="H-T-H motif" evidence="2">
    <location>
        <begin position="35"/>
        <end position="54"/>
    </location>
</feature>
<dbReference type="PROSITE" id="PS50977">
    <property type="entry name" value="HTH_TETR_2"/>
    <property type="match status" value="1"/>
</dbReference>
<dbReference type="PANTHER" id="PTHR43479:SF11">
    <property type="entry name" value="ACREF_ENVCD OPERON REPRESSOR-RELATED"/>
    <property type="match status" value="1"/>
</dbReference>
<keyword evidence="1 2" id="KW-0238">DNA-binding</keyword>
<dbReference type="GO" id="GO:0003677">
    <property type="term" value="F:DNA binding"/>
    <property type="evidence" value="ECO:0007669"/>
    <property type="project" value="UniProtKB-UniRule"/>
</dbReference>
<dbReference type="Gene3D" id="1.10.357.10">
    <property type="entry name" value="Tetracycline Repressor, domain 2"/>
    <property type="match status" value="1"/>
</dbReference>
<dbReference type="RefSeq" id="WP_013484137.1">
    <property type="nucleotide sequence ID" value="NC_014828.1"/>
</dbReference>
<dbReference type="SUPFAM" id="SSF46689">
    <property type="entry name" value="Homeodomain-like"/>
    <property type="match status" value="1"/>
</dbReference>
<accession>E6U6M3</accession>
<dbReference type="Proteomes" id="UP000001551">
    <property type="component" value="Chromosome"/>
</dbReference>
<dbReference type="STRING" id="663278.Ethha_0169"/>
<dbReference type="AlphaFoldDB" id="E6U6M3"/>
<dbReference type="InterPro" id="IPR036271">
    <property type="entry name" value="Tet_transcr_reg_TetR-rel_C_sf"/>
</dbReference>
<reference evidence="4 5" key="1">
    <citation type="submission" date="2010-12" db="EMBL/GenBank/DDBJ databases">
        <title>Complete sequence of Ethanoligenens harbinense YUAN-3.</title>
        <authorList>
            <person name="Lucas S."/>
            <person name="Copeland A."/>
            <person name="Lapidus A."/>
            <person name="Cheng J.-F."/>
            <person name="Bruce D."/>
            <person name="Goodwin L."/>
            <person name="Pitluck S."/>
            <person name="Chertkov O."/>
            <person name="Misra M."/>
            <person name="Detter J.C."/>
            <person name="Han C."/>
            <person name="Tapia R."/>
            <person name="Land M."/>
            <person name="Hauser L."/>
            <person name="Jeffries C."/>
            <person name="Kyrpides N."/>
            <person name="Ivanova N."/>
            <person name="Mikhailova N."/>
            <person name="Wang A."/>
            <person name="Mouttaki H."/>
            <person name="He Z."/>
            <person name="Zhou J."/>
            <person name="Hemme C.L."/>
            <person name="Woyke T."/>
        </authorList>
    </citation>
    <scope>NUCLEOTIDE SEQUENCE [LARGE SCALE GENOMIC DNA]</scope>
    <source>
        <strain evidence="5">DSM 18485 / JCM 12961 / CGMCC 1.5033 / YUAN-3</strain>
    </source>
</reference>